<reference evidence="3 4" key="2">
    <citation type="submission" date="2018-06" db="EMBL/GenBank/DDBJ databases">
        <title>Marinobactersediminissp. nov, a moderately halophilic bacterium isolated from marine solar saltern.</title>
        <authorList>
            <person name="Zhang Y."/>
        </authorList>
    </citation>
    <scope>NUCLEOTIDE SEQUENCE [LARGE SCALE GENOMIC DNA]</scope>
    <source>
        <strain evidence="3 4">F01</strain>
    </source>
</reference>
<keyword evidence="4" id="KW-1185">Reference proteome</keyword>
<evidence type="ECO:0000313" key="4">
    <source>
        <dbReference type="Proteomes" id="UP000253987"/>
    </source>
</evidence>
<dbReference type="InterPro" id="IPR043724">
    <property type="entry name" value="DUF5666"/>
</dbReference>
<dbReference type="EMBL" id="QFWX01000001">
    <property type="protein sequence ID" value="PXX93787.1"/>
    <property type="molecule type" value="Genomic_DNA"/>
</dbReference>
<feature type="signal peptide" evidence="1">
    <location>
        <begin position="1"/>
        <end position="18"/>
    </location>
</feature>
<accession>A0A2V3ZR41</accession>
<organism evidence="3 4">
    <name type="scientific">Marinobacter vulgaris</name>
    <dbReference type="NCBI Taxonomy" id="1928331"/>
    <lineage>
        <taxon>Bacteria</taxon>
        <taxon>Pseudomonadati</taxon>
        <taxon>Pseudomonadota</taxon>
        <taxon>Gammaproteobacteria</taxon>
        <taxon>Pseudomonadales</taxon>
        <taxon>Marinobacteraceae</taxon>
        <taxon>Marinobacter</taxon>
    </lineage>
</organism>
<protein>
    <recommendedName>
        <fullName evidence="2">DUF5666 domain-containing protein</fullName>
    </recommendedName>
</protein>
<feature type="domain" description="DUF5666" evidence="2">
    <location>
        <begin position="292"/>
        <end position="343"/>
    </location>
</feature>
<proteinExistence type="predicted"/>
<gene>
    <name evidence="3" type="ORF">DIT71_03035</name>
</gene>
<dbReference type="PROSITE" id="PS51257">
    <property type="entry name" value="PROKAR_LIPOPROTEIN"/>
    <property type="match status" value="1"/>
</dbReference>
<sequence length="511" mass="54379">MKPKSVPAIAWFSMSALALGILTACGGGGGSGDLDVAEGGIRGTGSSVGPVSGFGSVVVNGVRFNTENLNGGVQSDDGISMESELDEGMILRVNGEWQDDGQGTANLVEYDDTLRGVIETITPDASGAGEFIRLVVLGQTVVVNKQTVVSGTTYTDLLAQKGTGLSIRVSGWRQEDGSFRASYVGVIPATGSDVELEGAIEEDSVQQGSFIIGGIEVTYDANNVEFGEGLGVSDLVPGRFFEVEGSYTGDTLQAREIERDDFRRYGRNAAEDIELTSTIQESFRSSGSGAQTGTFLISDLTVQVTGDTELDGGLTVSDLQQGILVEVEGEFAADGTVVAEEIELREADAEVEGNITSSVDRSARTFEVGGVRVKATPLTIITGDDDARIDFEDLFWGDEVEVAGIEREDGRGDIFLEALKIEREEPEGDGLGEFELEGKLRGIDDQSITVLGVRMAADANAFADNDRSKVESLVNPLTGAFPIIEVEYRSTNVGVYRYRAEEVELEEDDDD</sequence>
<name>A0A2V3ZR41_9GAMM</name>
<dbReference type="RefSeq" id="WP_114611711.1">
    <property type="nucleotide sequence ID" value="NZ_QFWX01000001.1"/>
</dbReference>
<keyword evidence="1" id="KW-0732">Signal</keyword>
<reference evidence="4" key="1">
    <citation type="submission" date="2018-05" db="EMBL/GenBank/DDBJ databases">
        <authorList>
            <person name="Lu D."/>
        </authorList>
    </citation>
    <scope>NUCLEOTIDE SEQUENCE [LARGE SCALE GENOMIC DNA]</scope>
    <source>
        <strain evidence="4">F01</strain>
    </source>
</reference>
<dbReference type="Pfam" id="PF18914">
    <property type="entry name" value="DUF5666"/>
    <property type="match status" value="4"/>
</dbReference>
<dbReference type="AlphaFoldDB" id="A0A2V3ZR41"/>
<evidence type="ECO:0000256" key="1">
    <source>
        <dbReference type="SAM" id="SignalP"/>
    </source>
</evidence>
<evidence type="ECO:0000313" key="3">
    <source>
        <dbReference type="EMBL" id="PXX93787.1"/>
    </source>
</evidence>
<feature type="chain" id="PRO_5015836280" description="DUF5666 domain-containing protein" evidence="1">
    <location>
        <begin position="19"/>
        <end position="511"/>
    </location>
</feature>
<feature type="domain" description="DUF5666" evidence="2">
    <location>
        <begin position="133"/>
        <end position="184"/>
    </location>
</feature>
<feature type="domain" description="DUF5666" evidence="2">
    <location>
        <begin position="352"/>
        <end position="411"/>
    </location>
</feature>
<evidence type="ECO:0000259" key="2">
    <source>
        <dbReference type="Pfam" id="PF18914"/>
    </source>
</evidence>
<dbReference type="OrthoDB" id="5622949at2"/>
<comment type="caution">
    <text evidence="3">The sequence shown here is derived from an EMBL/GenBank/DDBJ whole genome shotgun (WGS) entry which is preliminary data.</text>
</comment>
<feature type="domain" description="DUF5666" evidence="2">
    <location>
        <begin position="197"/>
        <end position="258"/>
    </location>
</feature>
<dbReference type="Proteomes" id="UP000253987">
    <property type="component" value="Unassembled WGS sequence"/>
</dbReference>